<proteinExistence type="predicted"/>
<evidence type="ECO:0000313" key="2">
    <source>
        <dbReference type="Proteomes" id="UP000094741"/>
    </source>
</evidence>
<dbReference type="PANTHER" id="PTHR36978:SF4">
    <property type="entry name" value="P-LOOP CONTAINING NUCLEOSIDE TRIPHOSPHATE HYDROLASE PROTEIN"/>
    <property type="match status" value="1"/>
</dbReference>
<evidence type="ECO:0000313" key="1">
    <source>
        <dbReference type="EMBL" id="OEE33118.1"/>
    </source>
</evidence>
<dbReference type="PANTHER" id="PTHR36978">
    <property type="entry name" value="P-LOOP CONTAINING NUCLEOTIDE TRIPHOSPHATE HYDROLASE"/>
    <property type="match status" value="1"/>
</dbReference>
<reference evidence="1 2" key="1">
    <citation type="journal article" date="2012" name="Science">
        <title>Ecological populations of bacteria act as socially cohesive units of antibiotic production and resistance.</title>
        <authorList>
            <person name="Cordero O.X."/>
            <person name="Wildschutte H."/>
            <person name="Kirkup B."/>
            <person name="Proehl S."/>
            <person name="Ngo L."/>
            <person name="Hussain F."/>
            <person name="Le Roux F."/>
            <person name="Mincer T."/>
            <person name="Polz M.F."/>
        </authorList>
    </citation>
    <scope>NUCLEOTIDE SEQUENCE [LARGE SCALE GENOMIC DNA]</scope>
    <source>
        <strain evidence="1 2">ZF-129</strain>
    </source>
</reference>
<name>A0A1E5BD99_9VIBR</name>
<dbReference type="AlphaFoldDB" id="A0A1E5BD99"/>
<dbReference type="EMBL" id="AJYQ02000107">
    <property type="protein sequence ID" value="OEE33118.1"/>
    <property type="molecule type" value="Genomic_DNA"/>
</dbReference>
<dbReference type="InterPro" id="IPR040632">
    <property type="entry name" value="Sulfotransfer_4"/>
</dbReference>
<protein>
    <recommendedName>
        <fullName evidence="3">Sulfotransferase domain-containing protein</fullName>
    </recommendedName>
</protein>
<dbReference type="Proteomes" id="UP000094741">
    <property type="component" value="Unassembled WGS sequence"/>
</dbReference>
<dbReference type="eggNOG" id="COG0457">
    <property type="taxonomic scope" value="Bacteria"/>
</dbReference>
<comment type="caution">
    <text evidence="1">The sequence shown here is derived from an EMBL/GenBank/DDBJ whole genome shotgun (WGS) entry which is preliminary data.</text>
</comment>
<dbReference type="SUPFAM" id="SSF52540">
    <property type="entry name" value="P-loop containing nucleoside triphosphate hydrolases"/>
    <property type="match status" value="1"/>
</dbReference>
<dbReference type="RefSeq" id="WP_017040666.1">
    <property type="nucleotide sequence ID" value="NZ_AJYQ02000107.1"/>
</dbReference>
<sequence>MFKRISKSFIGNLKSNKSNDFSQKNVNLEEKVFCIGFNKTGTTSIEKTLNSFGYRMGDQATGEMLIFDWGDNNFDRIVRFSETAEAFQDIPFSLPNTYKALDGAFPNAKFILTVRQSSDVWHRSLCNFHTKVFSSDQSRLPNEEDFRNALYRYKGYIYDASKVMYNFPNVPLYDKKKYTKMYDNHNADVKKYFSDKPEKLLVLNLAEQGSYHKLCKFLGKEAMQDEFPWENKT</sequence>
<dbReference type="InterPro" id="IPR027417">
    <property type="entry name" value="P-loop_NTPase"/>
</dbReference>
<evidence type="ECO:0008006" key="3">
    <source>
        <dbReference type="Google" id="ProtNLM"/>
    </source>
</evidence>
<dbReference type="Gene3D" id="3.40.50.300">
    <property type="entry name" value="P-loop containing nucleotide triphosphate hydrolases"/>
    <property type="match status" value="1"/>
</dbReference>
<dbReference type="Pfam" id="PF17784">
    <property type="entry name" value="Sulfotransfer_4"/>
    <property type="match status" value="1"/>
</dbReference>
<accession>A0A1E5BD99</accession>
<gene>
    <name evidence="1" type="ORF">A1QO_10580</name>
</gene>
<dbReference type="STRING" id="1187848.A1QO_10580"/>
<dbReference type="OrthoDB" id="255821at2"/>
<organism evidence="1 2">
    <name type="scientific">Vibrio genomosp. F10 str. ZF-129</name>
    <dbReference type="NCBI Taxonomy" id="1187848"/>
    <lineage>
        <taxon>Bacteria</taxon>
        <taxon>Pseudomonadati</taxon>
        <taxon>Pseudomonadota</taxon>
        <taxon>Gammaproteobacteria</taxon>
        <taxon>Vibrionales</taxon>
        <taxon>Vibrionaceae</taxon>
        <taxon>Vibrio</taxon>
    </lineage>
</organism>